<evidence type="ECO:0000256" key="5">
    <source>
        <dbReference type="ARBA" id="ARBA00023136"/>
    </source>
</evidence>
<comment type="subcellular location">
    <subcellularLocation>
        <location evidence="1">Cell membrane</location>
        <topology evidence="1">Multi-pass membrane protein</topology>
    </subcellularLocation>
</comment>
<evidence type="ECO:0000256" key="4">
    <source>
        <dbReference type="ARBA" id="ARBA00022989"/>
    </source>
</evidence>
<proteinExistence type="predicted"/>
<evidence type="ECO:0000313" key="8">
    <source>
        <dbReference type="EMBL" id="GAA0461699.1"/>
    </source>
</evidence>
<feature type="domain" description="RDD" evidence="7">
    <location>
        <begin position="18"/>
        <end position="142"/>
    </location>
</feature>
<dbReference type="RefSeq" id="WP_346095186.1">
    <property type="nucleotide sequence ID" value="NZ_BAAABY010000023.1"/>
</dbReference>
<dbReference type="PANTHER" id="PTHR36115">
    <property type="entry name" value="PROLINE-RICH ANTIGEN HOMOLOG-RELATED"/>
    <property type="match status" value="1"/>
</dbReference>
<comment type="caution">
    <text evidence="8">The sequence shown here is derived from an EMBL/GenBank/DDBJ whole genome shotgun (WGS) entry which is preliminary data.</text>
</comment>
<gene>
    <name evidence="8" type="ORF">GCM10010361_26920</name>
</gene>
<evidence type="ECO:0000256" key="1">
    <source>
        <dbReference type="ARBA" id="ARBA00004651"/>
    </source>
</evidence>
<dbReference type="InterPro" id="IPR051791">
    <property type="entry name" value="Pra-immunoreactive"/>
</dbReference>
<dbReference type="EMBL" id="BAAABY010000023">
    <property type="protein sequence ID" value="GAA0461699.1"/>
    <property type="molecule type" value="Genomic_DNA"/>
</dbReference>
<dbReference type="InterPro" id="IPR010432">
    <property type="entry name" value="RDD"/>
</dbReference>
<feature type="transmembrane region" description="Helical" evidence="6">
    <location>
        <begin position="20"/>
        <end position="46"/>
    </location>
</feature>
<dbReference type="Pfam" id="PF06271">
    <property type="entry name" value="RDD"/>
    <property type="match status" value="1"/>
</dbReference>
<evidence type="ECO:0000313" key="9">
    <source>
        <dbReference type="Proteomes" id="UP001500909"/>
    </source>
</evidence>
<evidence type="ECO:0000259" key="7">
    <source>
        <dbReference type="Pfam" id="PF06271"/>
    </source>
</evidence>
<keyword evidence="5 6" id="KW-0472">Membrane</keyword>
<evidence type="ECO:0000256" key="2">
    <source>
        <dbReference type="ARBA" id="ARBA00022475"/>
    </source>
</evidence>
<feature type="transmembrane region" description="Helical" evidence="6">
    <location>
        <begin position="66"/>
        <end position="86"/>
    </location>
</feature>
<keyword evidence="2" id="KW-1003">Cell membrane</keyword>
<name>A0ABP3JQZ1_9ACTN</name>
<keyword evidence="9" id="KW-1185">Reference proteome</keyword>
<evidence type="ECO:0000256" key="6">
    <source>
        <dbReference type="SAM" id="Phobius"/>
    </source>
</evidence>
<evidence type="ECO:0000256" key="3">
    <source>
        <dbReference type="ARBA" id="ARBA00022692"/>
    </source>
</evidence>
<dbReference type="Proteomes" id="UP001500909">
    <property type="component" value="Unassembled WGS sequence"/>
</dbReference>
<feature type="transmembrane region" description="Helical" evidence="6">
    <location>
        <begin position="112"/>
        <end position="131"/>
    </location>
</feature>
<reference evidence="9" key="1">
    <citation type="journal article" date="2019" name="Int. J. Syst. Evol. Microbiol.">
        <title>The Global Catalogue of Microorganisms (GCM) 10K type strain sequencing project: providing services to taxonomists for standard genome sequencing and annotation.</title>
        <authorList>
            <consortium name="The Broad Institute Genomics Platform"/>
            <consortium name="The Broad Institute Genome Sequencing Center for Infectious Disease"/>
            <person name="Wu L."/>
            <person name="Ma J."/>
        </authorList>
    </citation>
    <scope>NUCLEOTIDE SEQUENCE [LARGE SCALE GENOMIC DNA]</scope>
    <source>
        <strain evidence="9">JCM 4805</strain>
    </source>
</reference>
<accession>A0ABP3JQZ1</accession>
<keyword evidence="3 6" id="KW-0812">Transmembrane</keyword>
<protein>
    <recommendedName>
        <fullName evidence="7">RDD domain-containing protein</fullName>
    </recommendedName>
</protein>
<sequence length="164" mass="16901">MTRSAPRPGPAALQGRPAGLVSRAVAAVVDAGVVLALGLATLLAAGALRFMVTGPPFALPHLPPRVSSTCAAVLTVGYLAGSWLTAGRTAGGRLMGIRVAGRSGRPLGPGRALLRAVLCVAFPWGLLWIPVSRRGRSLQDLVVASTVVHDWYRGPPGRDLTRSG</sequence>
<keyword evidence="4 6" id="KW-1133">Transmembrane helix</keyword>
<dbReference type="PANTHER" id="PTHR36115:SF6">
    <property type="entry name" value="PROLINE-RICH ANTIGEN HOMOLOG"/>
    <property type="match status" value="1"/>
</dbReference>
<organism evidence="8 9">
    <name type="scientific">Streptomyces olivaceiscleroticus</name>
    <dbReference type="NCBI Taxonomy" id="68245"/>
    <lineage>
        <taxon>Bacteria</taxon>
        <taxon>Bacillati</taxon>
        <taxon>Actinomycetota</taxon>
        <taxon>Actinomycetes</taxon>
        <taxon>Kitasatosporales</taxon>
        <taxon>Streptomycetaceae</taxon>
        <taxon>Streptomyces</taxon>
    </lineage>
</organism>